<gene>
    <name evidence="6" type="ORF">G114_03242</name>
</gene>
<dbReference type="Pfam" id="PF07681">
    <property type="entry name" value="DoxX"/>
    <property type="match status" value="1"/>
</dbReference>
<dbReference type="eggNOG" id="COG2259">
    <property type="taxonomic scope" value="Bacteria"/>
</dbReference>
<evidence type="ECO:0000313" key="7">
    <source>
        <dbReference type="Proteomes" id="UP000023775"/>
    </source>
</evidence>
<feature type="transmembrane region" description="Helical" evidence="5">
    <location>
        <begin position="91"/>
        <end position="108"/>
    </location>
</feature>
<accession>N9VDJ6</accession>
<dbReference type="InterPro" id="IPR032808">
    <property type="entry name" value="DoxX"/>
</dbReference>
<evidence type="ECO:0000256" key="4">
    <source>
        <dbReference type="ARBA" id="ARBA00023136"/>
    </source>
</evidence>
<dbReference type="EMBL" id="APVG01000005">
    <property type="protein sequence ID" value="ENY73327.1"/>
    <property type="molecule type" value="Genomic_DNA"/>
</dbReference>
<evidence type="ECO:0000313" key="6">
    <source>
        <dbReference type="EMBL" id="ENY73327.1"/>
    </source>
</evidence>
<evidence type="ECO:0000256" key="2">
    <source>
        <dbReference type="ARBA" id="ARBA00022692"/>
    </source>
</evidence>
<feature type="transmembrane region" description="Helical" evidence="5">
    <location>
        <begin position="120"/>
        <end position="136"/>
    </location>
</feature>
<evidence type="ECO:0000256" key="3">
    <source>
        <dbReference type="ARBA" id="ARBA00022989"/>
    </source>
</evidence>
<dbReference type="Proteomes" id="UP000023775">
    <property type="component" value="Unassembled WGS sequence"/>
</dbReference>
<dbReference type="GO" id="GO:0016020">
    <property type="term" value="C:membrane"/>
    <property type="evidence" value="ECO:0007669"/>
    <property type="project" value="UniProtKB-SubCell"/>
</dbReference>
<organism evidence="6 7">
    <name type="scientific">Aeromonas diversa CDC 2478-85</name>
    <dbReference type="NCBI Taxonomy" id="1268237"/>
    <lineage>
        <taxon>Bacteria</taxon>
        <taxon>Pseudomonadati</taxon>
        <taxon>Pseudomonadota</taxon>
        <taxon>Gammaproteobacteria</taxon>
        <taxon>Aeromonadales</taxon>
        <taxon>Aeromonadaceae</taxon>
        <taxon>Aeromonas</taxon>
    </lineage>
</organism>
<reference evidence="6 7" key="1">
    <citation type="journal article" date="2013" name="Genome Announc.">
        <title>Draft Genome Sequence of the Aeromonas diversa Type Strain.</title>
        <authorList>
            <person name="Farfan M."/>
            <person name="Spataro N."/>
            <person name="Sanglas A."/>
            <person name="Albarral V."/>
            <person name="Loren J.G."/>
            <person name="Bosch E."/>
            <person name="Fuste M.C."/>
        </authorList>
    </citation>
    <scope>NUCLEOTIDE SEQUENCE [LARGE SCALE GENOMIC DNA]</scope>
    <source>
        <strain evidence="6 7">2478-85</strain>
    </source>
</reference>
<comment type="subcellular location">
    <subcellularLocation>
        <location evidence="1">Membrane</location>
        <topology evidence="1">Multi-pass membrane protein</topology>
    </subcellularLocation>
</comment>
<feature type="transmembrane region" description="Helical" evidence="5">
    <location>
        <begin position="20"/>
        <end position="43"/>
    </location>
</feature>
<dbReference type="AlphaFoldDB" id="N9VDJ6"/>
<evidence type="ECO:0000256" key="5">
    <source>
        <dbReference type="SAM" id="Phobius"/>
    </source>
</evidence>
<sequence>MISLFERASQWQARLPSHALDLLLLLARVTVAMAFLRAGLLKIESWDSTLYLFEFEYRVPLLPWQWAAWIGTATELLLPPLLLLGLMTRPVAALLFGFNAMAVLSYPVLWEQGFYDHRLWGWQLLTLVVLGGGPLVV</sequence>
<dbReference type="RefSeq" id="WP_005347857.1">
    <property type="nucleotide sequence ID" value="NZ_APVG01000005.1"/>
</dbReference>
<dbReference type="PATRIC" id="fig|1268237.3.peg.637"/>
<protein>
    <submittedName>
        <fullName evidence="6">Putative transmembrane protein</fullName>
    </submittedName>
</protein>
<evidence type="ECO:0000256" key="1">
    <source>
        <dbReference type="ARBA" id="ARBA00004141"/>
    </source>
</evidence>
<name>N9VDJ6_9GAMM</name>
<comment type="caution">
    <text evidence="6">The sequence shown here is derived from an EMBL/GenBank/DDBJ whole genome shotgun (WGS) entry which is preliminary data.</text>
</comment>
<feature type="transmembrane region" description="Helical" evidence="5">
    <location>
        <begin position="63"/>
        <end position="84"/>
    </location>
</feature>
<keyword evidence="3 5" id="KW-1133">Transmembrane helix</keyword>
<keyword evidence="4 5" id="KW-0472">Membrane</keyword>
<proteinExistence type="predicted"/>
<keyword evidence="2 5" id="KW-0812">Transmembrane</keyword>
<keyword evidence="7" id="KW-1185">Reference proteome</keyword>
<dbReference type="OrthoDB" id="121744at2"/>